<protein>
    <submittedName>
        <fullName evidence="2">Uncharacterized protein</fullName>
    </submittedName>
</protein>
<organism evidence="2 3">
    <name type="scientific">Luedemannella flava</name>
    <dbReference type="NCBI Taxonomy" id="349316"/>
    <lineage>
        <taxon>Bacteria</taxon>
        <taxon>Bacillati</taxon>
        <taxon>Actinomycetota</taxon>
        <taxon>Actinomycetes</taxon>
        <taxon>Micromonosporales</taxon>
        <taxon>Micromonosporaceae</taxon>
        <taxon>Luedemannella</taxon>
    </lineage>
</organism>
<feature type="compositionally biased region" description="Basic and acidic residues" evidence="1">
    <location>
        <begin position="18"/>
        <end position="43"/>
    </location>
</feature>
<comment type="caution">
    <text evidence="2">The sequence shown here is derived from an EMBL/GenBank/DDBJ whole genome shotgun (WGS) entry which is preliminary data.</text>
</comment>
<dbReference type="EMBL" id="BAAALT010000111">
    <property type="protein sequence ID" value="GAA1812214.1"/>
    <property type="molecule type" value="Genomic_DNA"/>
</dbReference>
<feature type="region of interest" description="Disordered" evidence="1">
    <location>
        <begin position="1"/>
        <end position="82"/>
    </location>
</feature>
<evidence type="ECO:0000313" key="3">
    <source>
        <dbReference type="Proteomes" id="UP001500218"/>
    </source>
</evidence>
<proteinExistence type="predicted"/>
<evidence type="ECO:0000313" key="2">
    <source>
        <dbReference type="EMBL" id="GAA1812214.1"/>
    </source>
</evidence>
<gene>
    <name evidence="2" type="ORF">GCM10009682_36940</name>
</gene>
<feature type="compositionally biased region" description="Polar residues" evidence="1">
    <location>
        <begin position="73"/>
        <end position="82"/>
    </location>
</feature>
<reference evidence="3" key="1">
    <citation type="journal article" date="2019" name="Int. J. Syst. Evol. Microbiol.">
        <title>The Global Catalogue of Microorganisms (GCM) 10K type strain sequencing project: providing services to taxonomists for standard genome sequencing and annotation.</title>
        <authorList>
            <consortium name="The Broad Institute Genomics Platform"/>
            <consortium name="The Broad Institute Genome Sequencing Center for Infectious Disease"/>
            <person name="Wu L."/>
            <person name="Ma J."/>
        </authorList>
    </citation>
    <scope>NUCLEOTIDE SEQUENCE [LARGE SCALE GENOMIC DNA]</scope>
    <source>
        <strain evidence="3">JCM 13250</strain>
    </source>
</reference>
<keyword evidence="3" id="KW-1185">Reference proteome</keyword>
<accession>A0ABP4YDA4</accession>
<sequence>MIGLGGDEAGVIAGQQGEHAENERADHERDDKDEDQGTHRCDRGTLASCKLAAQHKNPKLDRPISASGAASSHHTSPLSWRS</sequence>
<dbReference type="Proteomes" id="UP001500218">
    <property type="component" value="Unassembled WGS sequence"/>
</dbReference>
<name>A0ABP4YDA4_9ACTN</name>
<evidence type="ECO:0000256" key="1">
    <source>
        <dbReference type="SAM" id="MobiDB-lite"/>
    </source>
</evidence>